<evidence type="ECO:0000313" key="1">
    <source>
        <dbReference type="EMBL" id="MBI3014192.1"/>
    </source>
</evidence>
<sequence length="331" mass="38317">MAKLKLTIACGNYDRTRALLDGRIEPEGIDLNYIPMRPGETFWRMLNNEEFDASEMSLSSYTILRSKGDTRFVALPVFPSRIFRQCCVYVYSRAGIKRPQDLKGKRLGAADYQMTAAVWVRGFLQHDYGVMPEDLNWVVGAPVRFGVSIPSRVRIEQISPGQSLDEMLDRGEVDALIGVTFPRPFLAGSTRVRRLFPNYRKVEEEYYRRTGIFPIMHTFVLKTKLFEAEPWAAISLYKAFVQAKQLNYQTLYDTDALPASLPWLIDEIETSRRIFGKDIWNYSIEGSRPTLEALVQYLDEQGLTARKMTIEELFVPNIREHYEAYLESFYH</sequence>
<protein>
    <submittedName>
        <fullName evidence="1">ABC transporter substrate-binding protein</fullName>
    </submittedName>
</protein>
<proteinExistence type="predicted"/>
<dbReference type="AlphaFoldDB" id="A0A932GNV7"/>
<gene>
    <name evidence="1" type="ORF">HYY65_03790</name>
</gene>
<name>A0A932GNV7_UNCTE</name>
<dbReference type="Gene3D" id="3.40.190.10">
    <property type="entry name" value="Periplasmic binding protein-like II"/>
    <property type="match status" value="1"/>
</dbReference>
<comment type="caution">
    <text evidence="1">The sequence shown here is derived from an EMBL/GenBank/DDBJ whole genome shotgun (WGS) entry which is preliminary data.</text>
</comment>
<evidence type="ECO:0000313" key="2">
    <source>
        <dbReference type="Proteomes" id="UP000741360"/>
    </source>
</evidence>
<dbReference type="EMBL" id="JACPSX010000062">
    <property type="protein sequence ID" value="MBI3014192.1"/>
    <property type="molecule type" value="Genomic_DNA"/>
</dbReference>
<accession>A0A932GNV7</accession>
<dbReference type="SUPFAM" id="SSF53850">
    <property type="entry name" value="Periplasmic binding protein-like II"/>
    <property type="match status" value="1"/>
</dbReference>
<dbReference type="Proteomes" id="UP000741360">
    <property type="component" value="Unassembled WGS sequence"/>
</dbReference>
<organism evidence="1 2">
    <name type="scientific">Tectimicrobiota bacterium</name>
    <dbReference type="NCBI Taxonomy" id="2528274"/>
    <lineage>
        <taxon>Bacteria</taxon>
        <taxon>Pseudomonadati</taxon>
        <taxon>Nitrospinota/Tectimicrobiota group</taxon>
        <taxon>Candidatus Tectimicrobiota</taxon>
    </lineage>
</organism>
<reference evidence="1" key="1">
    <citation type="submission" date="2020-07" db="EMBL/GenBank/DDBJ databases">
        <title>Huge and variable diversity of episymbiotic CPR bacteria and DPANN archaea in groundwater ecosystems.</title>
        <authorList>
            <person name="He C.Y."/>
            <person name="Keren R."/>
            <person name="Whittaker M."/>
            <person name="Farag I.F."/>
            <person name="Doudna J."/>
            <person name="Cate J.H.D."/>
            <person name="Banfield J.F."/>
        </authorList>
    </citation>
    <scope>NUCLEOTIDE SEQUENCE</scope>
    <source>
        <strain evidence="1">NC_groundwater_717_Ag_S-0.2um_59_8</strain>
    </source>
</reference>